<dbReference type="PROSITE" id="PS01219">
    <property type="entry name" value="AMMONIUM_TRANSP"/>
    <property type="match status" value="1"/>
</dbReference>
<evidence type="ECO:0000256" key="2">
    <source>
        <dbReference type="ARBA" id="ARBA00005887"/>
    </source>
</evidence>
<dbReference type="Proteomes" id="UP000320747">
    <property type="component" value="Unassembled WGS sequence"/>
</dbReference>
<keyword evidence="7" id="KW-0924">Ammonia transport</keyword>
<sequence>MMMSFATMAVVPVVYLLWGWSASYARDDIAGIVGNPLQAFGLRDQIADSSGNFVAGANGYPNVLDIGFQVTFAIISVAIISGTLAGRVKFSAWLAFVVGWVSLAYPPVAHMVWNGGLLSHAEHSIAAWLFGATHGEATIAPVDSAGGIVVHISAGAAALVLAVLVGPRKGFPSKVDKTHNLRFRAGDAVAGPAPGGRVRRP</sequence>
<evidence type="ECO:0000256" key="9">
    <source>
        <dbReference type="SAM" id="Phobius"/>
    </source>
</evidence>
<keyword evidence="3" id="KW-0813">Transport</keyword>
<keyword evidence="6 9" id="KW-0472">Membrane</keyword>
<keyword evidence="12" id="KW-1185">Reference proteome</keyword>
<dbReference type="SUPFAM" id="SSF111352">
    <property type="entry name" value="Ammonium transporter"/>
    <property type="match status" value="1"/>
</dbReference>
<evidence type="ECO:0000259" key="10">
    <source>
        <dbReference type="Pfam" id="PF00909"/>
    </source>
</evidence>
<feature type="transmembrane region" description="Helical" evidence="9">
    <location>
        <begin position="148"/>
        <end position="167"/>
    </location>
</feature>
<name>A0ABY3E413_9CORY</name>
<keyword evidence="4 9" id="KW-0812">Transmembrane</keyword>
<dbReference type="PANTHER" id="PTHR43029">
    <property type="entry name" value="AMMONIUM TRANSPORTER MEP2"/>
    <property type="match status" value="1"/>
</dbReference>
<dbReference type="InterPro" id="IPR024041">
    <property type="entry name" value="NH4_transpt_AmtB-like_dom"/>
</dbReference>
<dbReference type="PANTHER" id="PTHR43029:SF10">
    <property type="entry name" value="AMMONIUM TRANSPORTER MEP2"/>
    <property type="match status" value="1"/>
</dbReference>
<comment type="caution">
    <text evidence="11">The sequence shown here is derived from an EMBL/GenBank/DDBJ whole genome shotgun (WGS) entry which is preliminary data.</text>
</comment>
<evidence type="ECO:0000256" key="4">
    <source>
        <dbReference type="ARBA" id="ARBA00022692"/>
    </source>
</evidence>
<evidence type="ECO:0000313" key="12">
    <source>
        <dbReference type="Proteomes" id="UP000320747"/>
    </source>
</evidence>
<dbReference type="Pfam" id="PF00909">
    <property type="entry name" value="Ammonium_transp"/>
    <property type="match status" value="1"/>
</dbReference>
<comment type="similarity">
    <text evidence="2">Belongs to the ammonia transporter channel (TC 1.A.11.2) family.</text>
</comment>
<comment type="subcellular location">
    <subcellularLocation>
        <location evidence="1">Membrane</location>
        <topology evidence="1">Multi-pass membrane protein</topology>
    </subcellularLocation>
</comment>
<evidence type="ECO:0000256" key="6">
    <source>
        <dbReference type="ARBA" id="ARBA00023136"/>
    </source>
</evidence>
<feature type="transmembrane region" description="Helical" evidence="9">
    <location>
        <begin position="66"/>
        <end position="85"/>
    </location>
</feature>
<dbReference type="InterPro" id="IPR001905">
    <property type="entry name" value="Ammonium_transpt"/>
</dbReference>
<dbReference type="InterPro" id="IPR018047">
    <property type="entry name" value="Ammonium_transpt_CS"/>
</dbReference>
<dbReference type="EMBL" id="VMHH01000004">
    <property type="protein sequence ID" value="TSJ74358.1"/>
    <property type="molecule type" value="Genomic_DNA"/>
</dbReference>
<evidence type="ECO:0000256" key="3">
    <source>
        <dbReference type="ARBA" id="ARBA00022448"/>
    </source>
</evidence>
<dbReference type="Gene3D" id="1.10.3430.10">
    <property type="entry name" value="Ammonium transporter AmtB like domains"/>
    <property type="match status" value="1"/>
</dbReference>
<protein>
    <recommendedName>
        <fullName evidence="8">Ammonium transporter</fullName>
    </recommendedName>
</protein>
<evidence type="ECO:0000313" key="11">
    <source>
        <dbReference type="EMBL" id="TSJ74358.1"/>
    </source>
</evidence>
<evidence type="ECO:0000256" key="1">
    <source>
        <dbReference type="ARBA" id="ARBA00004141"/>
    </source>
</evidence>
<feature type="transmembrane region" description="Helical" evidence="9">
    <location>
        <begin position="92"/>
        <end position="113"/>
    </location>
</feature>
<accession>A0ABY3E413</accession>
<feature type="domain" description="Ammonium transporter AmtB-like" evidence="10">
    <location>
        <begin position="1"/>
        <end position="180"/>
    </location>
</feature>
<keyword evidence="5 9" id="KW-1133">Transmembrane helix</keyword>
<evidence type="ECO:0000256" key="7">
    <source>
        <dbReference type="ARBA" id="ARBA00023177"/>
    </source>
</evidence>
<evidence type="ECO:0000256" key="5">
    <source>
        <dbReference type="ARBA" id="ARBA00022989"/>
    </source>
</evidence>
<reference evidence="11 12" key="1">
    <citation type="submission" date="2019-07" db="EMBL/GenBank/DDBJ databases">
        <title>Draft genome of Corynebacterium godavarianum and other related strains.</title>
        <authorList>
            <person name="Bernier A.-M."/>
            <person name="Bernard K."/>
        </authorList>
    </citation>
    <scope>NUCLEOTIDE SEQUENCE [LARGE SCALE GENOMIC DNA]</scope>
    <source>
        <strain evidence="11 12">LMG 29598</strain>
    </source>
</reference>
<proteinExistence type="inferred from homology"/>
<dbReference type="InterPro" id="IPR029020">
    <property type="entry name" value="Ammonium/urea_transptr"/>
</dbReference>
<evidence type="ECO:0000256" key="8">
    <source>
        <dbReference type="ARBA" id="ARBA00050025"/>
    </source>
</evidence>
<gene>
    <name evidence="11" type="ORF">FPH17_06250</name>
</gene>
<organism evidence="11 12">
    <name type="scientific">Corynebacterium godavarianum</name>
    <dbReference type="NCBI Taxonomy" id="2054421"/>
    <lineage>
        <taxon>Bacteria</taxon>
        <taxon>Bacillati</taxon>
        <taxon>Actinomycetota</taxon>
        <taxon>Actinomycetes</taxon>
        <taxon>Mycobacteriales</taxon>
        <taxon>Corynebacteriaceae</taxon>
        <taxon>Corynebacterium</taxon>
    </lineage>
</organism>